<evidence type="ECO:0000313" key="1">
    <source>
        <dbReference type="EMBL" id="CAB4149723.1"/>
    </source>
</evidence>
<dbReference type="Pfam" id="PF22759">
    <property type="entry name" value="E217_GP41"/>
    <property type="match status" value="1"/>
</dbReference>
<organism evidence="2">
    <name type="scientific">uncultured Caudovirales phage</name>
    <dbReference type="NCBI Taxonomy" id="2100421"/>
    <lineage>
        <taxon>Viruses</taxon>
        <taxon>Duplodnaviria</taxon>
        <taxon>Heunggongvirae</taxon>
        <taxon>Uroviricota</taxon>
        <taxon>Caudoviricetes</taxon>
        <taxon>Peduoviridae</taxon>
        <taxon>Maltschvirus</taxon>
        <taxon>Maltschvirus maltsch</taxon>
    </lineage>
</organism>
<reference evidence="2" key="1">
    <citation type="submission" date="2020-05" db="EMBL/GenBank/DDBJ databases">
        <authorList>
            <person name="Chiriac C."/>
            <person name="Salcher M."/>
            <person name="Ghai R."/>
            <person name="Kavagutti S V."/>
        </authorList>
    </citation>
    <scope>NUCLEOTIDE SEQUENCE</scope>
</reference>
<evidence type="ECO:0000313" key="2">
    <source>
        <dbReference type="EMBL" id="CAB4182843.1"/>
    </source>
</evidence>
<dbReference type="InterPro" id="IPR054496">
    <property type="entry name" value="E217_GP41"/>
</dbReference>
<gene>
    <name evidence="2" type="ORF">UFOVP1081_24</name>
    <name evidence="3" type="ORF">UFOVP1433_24</name>
    <name evidence="1" type="ORF">UFOVP553_24</name>
</gene>
<proteinExistence type="predicted"/>
<evidence type="ECO:0000313" key="3">
    <source>
        <dbReference type="EMBL" id="CAB4212783.1"/>
    </source>
</evidence>
<name>A0A6J5QEX9_9CAUD</name>
<dbReference type="EMBL" id="LR797392">
    <property type="protein sequence ID" value="CAB4212783.1"/>
    <property type="molecule type" value="Genomic_DNA"/>
</dbReference>
<sequence>MTASFSKKRLEVTITLGTGSFGQTGANTVKLAGKRMMVSISKAGSPSFDSASARIYGVTPTVMNAVSTLGVPFAMVRLENTMTISAGDDAGMAVVYQGAIANAWQTLDGAPDTFLNVTGIGALQGAIVPVPPTSYPGGADVALIMASLANQLGYAFENSGVTTQISSPYLAGTAIDQVMALARAANIEAYIDTGAAPNTLAIWPKDRTRGGQIPLIDANSGLIGWPQYNDAGMGFKCLFNPNIRIGGQIQMKSEIGGAAAPASGATQAQAQQAGPNGTWYVRGPLTYELSSEMPNGPWFCDVMCSRTVGP</sequence>
<dbReference type="EMBL" id="LR796529">
    <property type="protein sequence ID" value="CAB4149723.1"/>
    <property type="molecule type" value="Genomic_DNA"/>
</dbReference>
<dbReference type="EMBL" id="LR797038">
    <property type="protein sequence ID" value="CAB4182843.1"/>
    <property type="molecule type" value="Genomic_DNA"/>
</dbReference>
<protein>
    <submittedName>
        <fullName evidence="2">Uncharacterized protein</fullName>
    </submittedName>
</protein>
<accession>A0A6J5QEX9</accession>